<dbReference type="KEGG" id="samy:DB32_001337"/>
<sequence length="422" mass="45348">MVLVPGDAGAQPVGTIPAPGSVVIDVERELMITDLSVVEDPVRTEWSAPEGTPGRGVWTFGHLVSEMAGDLRPGELVMQWLREWEVEQQFGDSIAPARPPVRTLIIDPWLARSGCAAGATTCNLDLTTAPFRLLAIVNRLDLRDAELSGPGGSEDAHTRHAGEGRFVFGVLGPAGERLRFTVIFEYTQVADTAAEVQQWAQRWHALGALPFGPDYNAALEQVTHRFAGANMAPDRPNGSAIAQVRTNEIAITPIWELREFLLSESGLRLAPIQQTPDFSENGTNKLRNRIRSHAAAILDGSYRVPPGQLGAIGPTPTSRFFWDAPGLTDHAAARHQFSLTTCSGCHAGETATRFLHVGTREAGVEAVLSGFLVGAQVADPVTGEVRAFADLDRRAADMVDVLTATLDTVPPRGRGMSGARPH</sequence>
<organism evidence="1 2">
    <name type="scientific">Sandaracinus amylolyticus</name>
    <dbReference type="NCBI Taxonomy" id="927083"/>
    <lineage>
        <taxon>Bacteria</taxon>
        <taxon>Pseudomonadati</taxon>
        <taxon>Myxococcota</taxon>
        <taxon>Polyangia</taxon>
        <taxon>Polyangiales</taxon>
        <taxon>Sandaracinaceae</taxon>
        <taxon>Sandaracinus</taxon>
    </lineage>
</organism>
<dbReference type="EMBL" id="CP011125">
    <property type="protein sequence ID" value="AKF04188.1"/>
    <property type="molecule type" value="Genomic_DNA"/>
</dbReference>
<dbReference type="STRING" id="927083.DB32_001337"/>
<keyword evidence="2" id="KW-1185">Reference proteome</keyword>
<evidence type="ECO:0000313" key="1">
    <source>
        <dbReference type="EMBL" id="AKF04188.1"/>
    </source>
</evidence>
<reference evidence="1 2" key="1">
    <citation type="submission" date="2015-03" db="EMBL/GenBank/DDBJ databases">
        <title>Genome assembly of Sandaracinus amylolyticus DSM 53668.</title>
        <authorList>
            <person name="Sharma G."/>
            <person name="Subramanian S."/>
        </authorList>
    </citation>
    <scope>NUCLEOTIDE SEQUENCE [LARGE SCALE GENOMIC DNA]</scope>
    <source>
        <strain evidence="1 2">DSM 53668</strain>
    </source>
</reference>
<gene>
    <name evidence="1" type="ORF">DB32_001337</name>
</gene>
<evidence type="ECO:0000313" key="2">
    <source>
        <dbReference type="Proteomes" id="UP000034883"/>
    </source>
</evidence>
<name>A0A0F6YG05_9BACT</name>
<proteinExistence type="predicted"/>
<accession>A0A0F6YG05</accession>
<dbReference type="AlphaFoldDB" id="A0A0F6YG05"/>
<dbReference type="Proteomes" id="UP000034883">
    <property type="component" value="Chromosome"/>
</dbReference>
<protein>
    <submittedName>
        <fullName evidence="1">Uncharacterized protein</fullName>
    </submittedName>
</protein>